<dbReference type="InterPro" id="IPR009056">
    <property type="entry name" value="Cyt_c-like_dom"/>
</dbReference>
<feature type="binding site" description="covalent" evidence="8">
    <location>
        <position position="45"/>
    </location>
    <ligand>
        <name>heme c</name>
        <dbReference type="ChEBI" id="CHEBI:61717"/>
        <label>1</label>
    </ligand>
</feature>
<sequence>MRLIAALTCAATGAMLAAPAIAADPKPAPASPRVQEIVAGRCSLCHGMEGESASPVFPRLAAQHPEYMVKQLKDFREGRRKGTMNEMAADLKDDEIAGLASYFGGKPSKARRPSDVDLAGIGKYIYEKGNKYTGVAACASCHGPKAYGTVQLPRLAGQNVQYLETQLKEFNQRARTNDNAVMHSIASKLTELETVAVSSYIAGLE</sequence>
<dbReference type="RefSeq" id="WP_207855607.1">
    <property type="nucleotide sequence ID" value="NZ_BHVV01000001.1"/>
</dbReference>
<dbReference type="PIRSF" id="PIRSF000005">
    <property type="entry name" value="Cytochrome_c4"/>
    <property type="match status" value="1"/>
</dbReference>
<dbReference type="Gene3D" id="1.10.760.10">
    <property type="entry name" value="Cytochrome c-like domain"/>
    <property type="match status" value="2"/>
</dbReference>
<dbReference type="PANTHER" id="PTHR33751:SF9">
    <property type="entry name" value="CYTOCHROME C4"/>
    <property type="match status" value="1"/>
</dbReference>
<evidence type="ECO:0000256" key="10">
    <source>
        <dbReference type="SAM" id="SignalP"/>
    </source>
</evidence>
<protein>
    <submittedName>
        <fullName evidence="12">Cytochrome c553</fullName>
    </submittedName>
</protein>
<evidence type="ECO:0000256" key="3">
    <source>
        <dbReference type="ARBA" id="ARBA00022617"/>
    </source>
</evidence>
<evidence type="ECO:0000259" key="11">
    <source>
        <dbReference type="PROSITE" id="PS51007"/>
    </source>
</evidence>
<keyword evidence="10" id="KW-0732">Signal</keyword>
<evidence type="ECO:0000256" key="4">
    <source>
        <dbReference type="ARBA" id="ARBA00022723"/>
    </source>
</evidence>
<evidence type="ECO:0000256" key="8">
    <source>
        <dbReference type="PIRSR" id="PIRSR000005-1"/>
    </source>
</evidence>
<keyword evidence="4 9" id="KW-0479">Metal-binding</keyword>
<dbReference type="GO" id="GO:0042597">
    <property type="term" value="C:periplasmic space"/>
    <property type="evidence" value="ECO:0007669"/>
    <property type="project" value="UniProtKB-SubCell"/>
</dbReference>
<dbReference type="PROSITE" id="PS51007">
    <property type="entry name" value="CYTC"/>
    <property type="match status" value="2"/>
</dbReference>
<dbReference type="Pfam" id="PF13442">
    <property type="entry name" value="Cytochrome_CBB3"/>
    <property type="match status" value="1"/>
</dbReference>
<comment type="PTM">
    <text evidence="8">Binds 2 heme c groups covalently per subunit.</text>
</comment>
<accession>A0A497XJP9</accession>
<dbReference type="Proteomes" id="UP000268908">
    <property type="component" value="Unassembled WGS sequence"/>
</dbReference>
<dbReference type="AlphaFoldDB" id="A0A497XJP9"/>
<feature type="domain" description="Cytochrome c" evidence="11">
    <location>
        <begin position="29"/>
        <end position="107"/>
    </location>
</feature>
<evidence type="ECO:0000256" key="1">
    <source>
        <dbReference type="ARBA" id="ARBA00004418"/>
    </source>
</evidence>
<keyword evidence="2" id="KW-0813">Transport</keyword>
<feature type="signal peptide" evidence="10">
    <location>
        <begin position="1"/>
        <end position="22"/>
    </location>
</feature>
<dbReference type="GO" id="GO:0009055">
    <property type="term" value="F:electron transfer activity"/>
    <property type="evidence" value="ECO:0007669"/>
    <property type="project" value="InterPro"/>
</dbReference>
<evidence type="ECO:0000256" key="9">
    <source>
        <dbReference type="PIRSR" id="PIRSR000005-2"/>
    </source>
</evidence>
<feature type="binding site" description="covalent" evidence="8">
    <location>
        <position position="138"/>
    </location>
    <ligand>
        <name>heme c</name>
        <dbReference type="ChEBI" id="CHEBI:61717"/>
        <label>2</label>
    </ligand>
</feature>
<feature type="domain" description="Cytochrome c" evidence="11">
    <location>
        <begin position="117"/>
        <end position="205"/>
    </location>
</feature>
<evidence type="ECO:0000313" key="12">
    <source>
        <dbReference type="EMBL" id="RLJ67486.1"/>
    </source>
</evidence>
<reference evidence="12 13" key="1">
    <citation type="submission" date="2018-10" db="EMBL/GenBank/DDBJ databases">
        <title>Genomic Encyclopedia of Type Strains, Phase IV (KMG-IV): sequencing the most valuable type-strain genomes for metagenomic binning, comparative biology and taxonomic classification.</title>
        <authorList>
            <person name="Goeker M."/>
        </authorList>
    </citation>
    <scope>NUCLEOTIDE SEQUENCE [LARGE SCALE GENOMIC DNA]</scope>
    <source>
        <strain evidence="12 13">DSM 26916</strain>
    </source>
</reference>
<evidence type="ECO:0000256" key="6">
    <source>
        <dbReference type="ARBA" id="ARBA00022982"/>
    </source>
</evidence>
<comment type="caution">
    <text evidence="12">The sequence shown here is derived from an EMBL/GenBank/DDBJ whole genome shotgun (WGS) entry which is preliminary data.</text>
</comment>
<organism evidence="12 13">
    <name type="scientific">Sulfurisoma sediminicola</name>
    <dbReference type="NCBI Taxonomy" id="1381557"/>
    <lineage>
        <taxon>Bacteria</taxon>
        <taxon>Pseudomonadati</taxon>
        <taxon>Pseudomonadota</taxon>
        <taxon>Betaproteobacteria</taxon>
        <taxon>Nitrosomonadales</taxon>
        <taxon>Sterolibacteriaceae</taxon>
        <taxon>Sulfurisoma</taxon>
    </lineage>
</organism>
<dbReference type="PANTHER" id="PTHR33751">
    <property type="entry name" value="CBB3-TYPE CYTOCHROME C OXIDASE SUBUNIT FIXP"/>
    <property type="match status" value="1"/>
</dbReference>
<feature type="binding site" description="covalent" evidence="8">
    <location>
        <position position="141"/>
    </location>
    <ligand>
        <name>heme c</name>
        <dbReference type="ChEBI" id="CHEBI:61717"/>
        <label>2</label>
    </ligand>
</feature>
<dbReference type="EMBL" id="RCCI01000004">
    <property type="protein sequence ID" value="RLJ67486.1"/>
    <property type="molecule type" value="Genomic_DNA"/>
</dbReference>
<dbReference type="SUPFAM" id="SSF46626">
    <property type="entry name" value="Cytochrome c"/>
    <property type="match status" value="2"/>
</dbReference>
<dbReference type="GO" id="GO:0005506">
    <property type="term" value="F:iron ion binding"/>
    <property type="evidence" value="ECO:0007669"/>
    <property type="project" value="InterPro"/>
</dbReference>
<dbReference type="GO" id="GO:0020037">
    <property type="term" value="F:heme binding"/>
    <property type="evidence" value="ECO:0007669"/>
    <property type="project" value="InterPro"/>
</dbReference>
<feature type="binding site" description="axial binding residue" evidence="9">
    <location>
        <position position="182"/>
    </location>
    <ligand>
        <name>heme c</name>
        <dbReference type="ChEBI" id="CHEBI:61717"/>
        <label>2</label>
    </ligand>
    <ligandPart>
        <name>Fe</name>
        <dbReference type="ChEBI" id="CHEBI:18248"/>
    </ligandPart>
</feature>
<feature type="binding site" description="axial binding residue" evidence="9">
    <location>
        <position position="46"/>
    </location>
    <ligand>
        <name>heme c</name>
        <dbReference type="ChEBI" id="CHEBI:61717"/>
        <label>1</label>
    </ligand>
    <ligandPart>
        <name>Fe</name>
        <dbReference type="ChEBI" id="CHEBI:18248"/>
    </ligandPart>
</feature>
<keyword evidence="13" id="KW-1185">Reference proteome</keyword>
<dbReference type="InterPro" id="IPR024167">
    <property type="entry name" value="Cytochrome_c4-like"/>
</dbReference>
<evidence type="ECO:0000256" key="5">
    <source>
        <dbReference type="ARBA" id="ARBA00022764"/>
    </source>
</evidence>
<evidence type="ECO:0000313" key="13">
    <source>
        <dbReference type="Proteomes" id="UP000268908"/>
    </source>
</evidence>
<name>A0A497XJP9_9PROT</name>
<evidence type="ECO:0000256" key="7">
    <source>
        <dbReference type="ARBA" id="ARBA00023004"/>
    </source>
</evidence>
<keyword evidence="5" id="KW-0574">Periplasm</keyword>
<keyword evidence="3 8" id="KW-0349">Heme</keyword>
<proteinExistence type="predicted"/>
<feature type="binding site" description="covalent" evidence="8">
    <location>
        <position position="42"/>
    </location>
    <ligand>
        <name>heme c</name>
        <dbReference type="ChEBI" id="CHEBI:61717"/>
        <label>1</label>
    </ligand>
</feature>
<feature type="chain" id="PRO_5019814368" evidence="10">
    <location>
        <begin position="23"/>
        <end position="205"/>
    </location>
</feature>
<feature type="binding site" description="axial binding residue" evidence="9">
    <location>
        <position position="84"/>
    </location>
    <ligand>
        <name>heme c</name>
        <dbReference type="ChEBI" id="CHEBI:61717"/>
        <label>1</label>
    </ligand>
    <ligandPart>
        <name>Fe</name>
        <dbReference type="ChEBI" id="CHEBI:18248"/>
    </ligandPart>
</feature>
<evidence type="ECO:0000256" key="2">
    <source>
        <dbReference type="ARBA" id="ARBA00022448"/>
    </source>
</evidence>
<gene>
    <name evidence="12" type="ORF">DFR35_0032</name>
</gene>
<keyword evidence="7 9" id="KW-0408">Iron</keyword>
<comment type="subcellular location">
    <subcellularLocation>
        <location evidence="1">Periplasm</location>
    </subcellularLocation>
</comment>
<keyword evidence="6" id="KW-0249">Electron transport</keyword>
<dbReference type="InterPro" id="IPR036909">
    <property type="entry name" value="Cyt_c-like_dom_sf"/>
</dbReference>
<dbReference type="InterPro" id="IPR050597">
    <property type="entry name" value="Cytochrome_c_Oxidase_Subunit"/>
</dbReference>
<feature type="binding site" description="axial binding residue" evidence="9">
    <location>
        <position position="142"/>
    </location>
    <ligand>
        <name>heme c</name>
        <dbReference type="ChEBI" id="CHEBI:61717"/>
        <label>2</label>
    </ligand>
    <ligandPart>
        <name>Fe</name>
        <dbReference type="ChEBI" id="CHEBI:18248"/>
    </ligandPart>
</feature>
<dbReference type="Pfam" id="PF00034">
    <property type="entry name" value="Cytochrom_C"/>
    <property type="match status" value="1"/>
</dbReference>